<feature type="domain" description="Response regulatory" evidence="10">
    <location>
        <begin position="3"/>
        <end position="120"/>
    </location>
</feature>
<keyword evidence="7" id="KW-0804">Transcription</keyword>
<dbReference type="Gene3D" id="1.10.10.60">
    <property type="entry name" value="Homeodomain-like"/>
    <property type="match status" value="2"/>
</dbReference>
<dbReference type="SMART" id="SM00342">
    <property type="entry name" value="HTH_ARAC"/>
    <property type="match status" value="1"/>
</dbReference>
<comment type="subcellular location">
    <subcellularLocation>
        <location evidence="1">Cytoplasm</location>
    </subcellularLocation>
</comment>
<dbReference type="PROSITE" id="PS01124">
    <property type="entry name" value="HTH_ARAC_FAMILY_2"/>
    <property type="match status" value="1"/>
</dbReference>
<keyword evidence="3 8" id="KW-0597">Phosphoprotein</keyword>
<keyword evidence="4" id="KW-0902">Two-component regulatory system</keyword>
<dbReference type="Gene3D" id="3.40.50.2300">
    <property type="match status" value="1"/>
</dbReference>
<dbReference type="InterPro" id="IPR001789">
    <property type="entry name" value="Sig_transdc_resp-reg_receiver"/>
</dbReference>
<dbReference type="PANTHER" id="PTHR42713">
    <property type="entry name" value="HISTIDINE KINASE-RELATED"/>
    <property type="match status" value="1"/>
</dbReference>
<dbReference type="STRING" id="512399.A8709_14875"/>
<evidence type="ECO:0000259" key="9">
    <source>
        <dbReference type="PROSITE" id="PS01124"/>
    </source>
</evidence>
<comment type="caution">
    <text evidence="11">The sequence shown here is derived from an EMBL/GenBank/DDBJ whole genome shotgun (WGS) entry which is preliminary data.</text>
</comment>
<organism evidence="11 12">
    <name type="scientific">Paenibacillus pectinilyticus</name>
    <dbReference type="NCBI Taxonomy" id="512399"/>
    <lineage>
        <taxon>Bacteria</taxon>
        <taxon>Bacillati</taxon>
        <taxon>Bacillota</taxon>
        <taxon>Bacilli</taxon>
        <taxon>Bacillales</taxon>
        <taxon>Paenibacillaceae</taxon>
        <taxon>Paenibacillus</taxon>
    </lineage>
</organism>
<evidence type="ECO:0000256" key="6">
    <source>
        <dbReference type="ARBA" id="ARBA00023125"/>
    </source>
</evidence>
<dbReference type="PANTHER" id="PTHR42713:SF3">
    <property type="entry name" value="TRANSCRIPTIONAL REGULATORY PROTEIN HPTR"/>
    <property type="match status" value="1"/>
</dbReference>
<dbReference type="SUPFAM" id="SSF46689">
    <property type="entry name" value="Homeodomain-like"/>
    <property type="match status" value="2"/>
</dbReference>
<dbReference type="GO" id="GO:0000160">
    <property type="term" value="P:phosphorelay signal transduction system"/>
    <property type="evidence" value="ECO:0007669"/>
    <property type="project" value="UniProtKB-KW"/>
</dbReference>
<dbReference type="InterPro" id="IPR009057">
    <property type="entry name" value="Homeodomain-like_sf"/>
</dbReference>
<evidence type="ECO:0000256" key="7">
    <source>
        <dbReference type="ARBA" id="ARBA00023163"/>
    </source>
</evidence>
<keyword evidence="5" id="KW-0805">Transcription regulation</keyword>
<dbReference type="Pfam" id="PF00072">
    <property type="entry name" value="Response_reg"/>
    <property type="match status" value="1"/>
</dbReference>
<evidence type="ECO:0000259" key="10">
    <source>
        <dbReference type="PROSITE" id="PS50110"/>
    </source>
</evidence>
<evidence type="ECO:0000256" key="8">
    <source>
        <dbReference type="PROSITE-ProRule" id="PRU00169"/>
    </source>
</evidence>
<dbReference type="SMART" id="SM00448">
    <property type="entry name" value="REC"/>
    <property type="match status" value="1"/>
</dbReference>
<protein>
    <recommendedName>
        <fullName evidence="13">DNA-binding response regulator</fullName>
    </recommendedName>
</protein>
<dbReference type="Pfam" id="PF12833">
    <property type="entry name" value="HTH_18"/>
    <property type="match status" value="1"/>
</dbReference>
<reference evidence="12" key="1">
    <citation type="submission" date="2016-05" db="EMBL/GenBank/DDBJ databases">
        <title>Paenibacillus oryzae. sp. nov., isolated from the rice root.</title>
        <authorList>
            <person name="Zhang J."/>
            <person name="Zhang X."/>
        </authorList>
    </citation>
    <scope>NUCLEOTIDE SEQUENCE [LARGE SCALE GENOMIC DNA]</scope>
    <source>
        <strain evidence="12">KCTC13222</strain>
    </source>
</reference>
<dbReference type="GO" id="GO:0005737">
    <property type="term" value="C:cytoplasm"/>
    <property type="evidence" value="ECO:0007669"/>
    <property type="project" value="UniProtKB-SubCell"/>
</dbReference>
<evidence type="ECO:0000313" key="12">
    <source>
        <dbReference type="Proteomes" id="UP000093309"/>
    </source>
</evidence>
<dbReference type="GO" id="GO:0003700">
    <property type="term" value="F:DNA-binding transcription factor activity"/>
    <property type="evidence" value="ECO:0007669"/>
    <property type="project" value="InterPro"/>
</dbReference>
<dbReference type="OrthoDB" id="342399at2"/>
<name>A0A1C1A4A6_9BACL</name>
<feature type="modified residue" description="4-aspartylphosphate" evidence="8">
    <location>
        <position position="55"/>
    </location>
</feature>
<dbReference type="EMBL" id="LYPC01000014">
    <property type="protein sequence ID" value="OCT15366.1"/>
    <property type="molecule type" value="Genomic_DNA"/>
</dbReference>
<evidence type="ECO:0000256" key="2">
    <source>
        <dbReference type="ARBA" id="ARBA00022490"/>
    </source>
</evidence>
<dbReference type="SUPFAM" id="SSF52172">
    <property type="entry name" value="CheY-like"/>
    <property type="match status" value="1"/>
</dbReference>
<dbReference type="Proteomes" id="UP000093309">
    <property type="component" value="Unassembled WGS sequence"/>
</dbReference>
<dbReference type="InterPro" id="IPR051552">
    <property type="entry name" value="HptR"/>
</dbReference>
<dbReference type="CDD" id="cd17536">
    <property type="entry name" value="REC_YesN-like"/>
    <property type="match status" value="1"/>
</dbReference>
<dbReference type="RefSeq" id="WP_065852277.1">
    <property type="nucleotide sequence ID" value="NZ_LYPC01000014.1"/>
</dbReference>
<gene>
    <name evidence="11" type="ORF">A8709_14875</name>
</gene>
<dbReference type="GO" id="GO:0043565">
    <property type="term" value="F:sequence-specific DNA binding"/>
    <property type="evidence" value="ECO:0007669"/>
    <property type="project" value="InterPro"/>
</dbReference>
<keyword evidence="12" id="KW-1185">Reference proteome</keyword>
<keyword evidence="6" id="KW-0238">DNA-binding</keyword>
<dbReference type="InterPro" id="IPR018060">
    <property type="entry name" value="HTH_AraC"/>
</dbReference>
<sequence length="506" mass="56952">MLRVLFADDEPFMLEGLRSMIDWHKLGFVVCGEALDGEDALALMNVTEPHLVLTDVRMPVIDGLGLIEQASFLYPNTKFIILSGYADFDYAKRAMRHGVANYLMKPLMESELEKAVEAVTITIREQETRSQYENTALDRIRMETISRLLRGEKRQIWIEQAQALLDLDEHVRFRCLLLEPADEGTIDSNPIEMILETLQFSQATLLPFGVGKERQGFLLIAGPENQSLTPAVTMEMIGKIRSSSGSALSMAVSSEHRGPHALNEAFCEALMAEICRCPSDFDGVHFYQRERIADTADVPIGMTQSILDAVSNGNGEAVRDHVHQLFVALSRQSVSVSWVGAYLSNIKFDILRVITQCGGEPDLWVRKWFVPALAADLGILERRITQEFLQAAAWIGQEKSNKQDAVISAAEDYVKAHFSEKLQLQHVAEHFRMNSAYFGQRFKKQTGLTFNEYLHVVRIDEAKKLLRREELKISDIAGRVGYSDSEQFVSKFKSLTGKLPSAFKKG</sequence>
<dbReference type="PROSITE" id="PS50110">
    <property type="entry name" value="RESPONSE_REGULATORY"/>
    <property type="match status" value="1"/>
</dbReference>
<evidence type="ECO:0000256" key="5">
    <source>
        <dbReference type="ARBA" id="ARBA00023015"/>
    </source>
</evidence>
<feature type="domain" description="HTH araC/xylS-type" evidence="9">
    <location>
        <begin position="408"/>
        <end position="506"/>
    </location>
</feature>
<accession>A0A1C1A4A6</accession>
<dbReference type="InterPro" id="IPR011006">
    <property type="entry name" value="CheY-like_superfamily"/>
</dbReference>
<dbReference type="AlphaFoldDB" id="A0A1C1A4A6"/>
<evidence type="ECO:0000256" key="3">
    <source>
        <dbReference type="ARBA" id="ARBA00022553"/>
    </source>
</evidence>
<evidence type="ECO:0000256" key="1">
    <source>
        <dbReference type="ARBA" id="ARBA00004496"/>
    </source>
</evidence>
<evidence type="ECO:0000256" key="4">
    <source>
        <dbReference type="ARBA" id="ARBA00023012"/>
    </source>
</evidence>
<evidence type="ECO:0008006" key="13">
    <source>
        <dbReference type="Google" id="ProtNLM"/>
    </source>
</evidence>
<keyword evidence="2" id="KW-0963">Cytoplasm</keyword>
<proteinExistence type="predicted"/>
<evidence type="ECO:0000313" key="11">
    <source>
        <dbReference type="EMBL" id="OCT15366.1"/>
    </source>
</evidence>